<gene>
    <name evidence="2" type="ordered locus">Sgly_2723</name>
</gene>
<keyword evidence="3" id="KW-1185">Reference proteome</keyword>
<dbReference type="STRING" id="645991.Sgly_2723"/>
<dbReference type="OrthoDB" id="9808584at2"/>
<accession>F0SXT5</accession>
<dbReference type="EMBL" id="CP002547">
    <property type="protein sequence ID" value="ADY56996.1"/>
    <property type="molecule type" value="Genomic_DNA"/>
</dbReference>
<dbReference type="HOGENOM" id="CLU_132548_3_0_9"/>
<dbReference type="RefSeq" id="WP_013625816.1">
    <property type="nucleotide sequence ID" value="NC_015172.1"/>
</dbReference>
<protein>
    <recommendedName>
        <fullName evidence="1">YvlB/LiaX N-terminal domain-containing protein</fullName>
    </recommendedName>
</protein>
<name>F0SXT5_SYNGF</name>
<reference evidence="2 3" key="1">
    <citation type="journal article" date="2011" name="Stand. Genomic Sci.">
        <title>Complete genome sequence of Syntrophobotulus glycolicus type strain (FlGlyR).</title>
        <authorList>
            <person name="Han C."/>
            <person name="Mwirichia R."/>
            <person name="Chertkov O."/>
            <person name="Held B."/>
            <person name="Lapidus A."/>
            <person name="Nolan M."/>
            <person name="Lucas S."/>
            <person name="Hammon N."/>
            <person name="Deshpande S."/>
            <person name="Cheng J.F."/>
            <person name="Tapia R."/>
            <person name="Goodwin L."/>
            <person name="Pitluck S."/>
            <person name="Huntemann M."/>
            <person name="Liolios K."/>
            <person name="Ivanova N."/>
            <person name="Pagani I."/>
            <person name="Mavromatis K."/>
            <person name="Ovchinikova G."/>
            <person name="Pati A."/>
            <person name="Chen A."/>
            <person name="Palaniappan K."/>
            <person name="Land M."/>
            <person name="Hauser L."/>
            <person name="Brambilla E.M."/>
            <person name="Rohde M."/>
            <person name="Spring S."/>
            <person name="Sikorski J."/>
            <person name="Goker M."/>
            <person name="Woyke T."/>
            <person name="Bristow J."/>
            <person name="Eisen J.A."/>
            <person name="Markowitz V."/>
            <person name="Hugenholtz P."/>
            <person name="Kyrpides N.C."/>
            <person name="Klenk H.P."/>
            <person name="Detter J.C."/>
        </authorList>
    </citation>
    <scope>NUCLEOTIDE SEQUENCE [LARGE SCALE GENOMIC DNA]</scope>
    <source>
        <strain evidence="3">DSM 8271 / FlGlyR</strain>
    </source>
</reference>
<reference evidence="3" key="2">
    <citation type="submission" date="2011-02" db="EMBL/GenBank/DDBJ databases">
        <title>The complete genome of Syntrophobotulus glycolicus DSM 8271.</title>
        <authorList>
            <person name="Lucas S."/>
            <person name="Copeland A."/>
            <person name="Lapidus A."/>
            <person name="Bruce D."/>
            <person name="Goodwin L."/>
            <person name="Pitluck S."/>
            <person name="Kyrpides N."/>
            <person name="Mavromatis K."/>
            <person name="Pagani I."/>
            <person name="Ivanova N."/>
            <person name="Mikhailova N."/>
            <person name="Chertkov O."/>
            <person name="Held B."/>
            <person name="Detter J.C."/>
            <person name="Tapia R."/>
            <person name="Han C."/>
            <person name="Land M."/>
            <person name="Hauser L."/>
            <person name="Markowitz V."/>
            <person name="Cheng J.-F."/>
            <person name="Hugenholtz P."/>
            <person name="Woyke T."/>
            <person name="Wu D."/>
            <person name="Spring S."/>
            <person name="Schroeder M."/>
            <person name="Brambilla E."/>
            <person name="Klenk H.-P."/>
            <person name="Eisen J.A."/>
        </authorList>
    </citation>
    <scope>NUCLEOTIDE SEQUENCE [LARGE SCALE GENOMIC DNA]</scope>
    <source>
        <strain evidence="3">DSM 8271 / FlGlyR</strain>
    </source>
</reference>
<organism evidence="2 3">
    <name type="scientific">Syntrophobotulus glycolicus (strain DSM 8271 / FlGlyR)</name>
    <dbReference type="NCBI Taxonomy" id="645991"/>
    <lineage>
        <taxon>Bacteria</taxon>
        <taxon>Bacillati</taxon>
        <taxon>Bacillota</taxon>
        <taxon>Clostridia</taxon>
        <taxon>Eubacteriales</taxon>
        <taxon>Desulfitobacteriaceae</taxon>
        <taxon>Syntrophobotulus</taxon>
    </lineage>
</organism>
<proteinExistence type="predicted"/>
<evidence type="ECO:0000313" key="3">
    <source>
        <dbReference type="Proteomes" id="UP000007488"/>
    </source>
</evidence>
<evidence type="ECO:0000313" key="2">
    <source>
        <dbReference type="EMBL" id="ADY56996.1"/>
    </source>
</evidence>
<dbReference type="KEGG" id="sgy:Sgly_2723"/>
<sequence>MAGNEEKMQILKMVEEGKITASEGLELMEALEKGANAAGSPEKTKNMKWLRIDVKAENDKTKAKVNIPLSLIDVGLRIGTKFAPELKEAGLEKIDIEEIVQAIKDGAEGKIVEVDAEDGKTRVEVYVE</sequence>
<feature type="domain" description="YvlB/LiaX N-terminal" evidence="1">
    <location>
        <begin position="5"/>
        <end position="34"/>
    </location>
</feature>
<dbReference type="Pfam" id="PF22746">
    <property type="entry name" value="SHOCT-like_DUF2089-C"/>
    <property type="match status" value="1"/>
</dbReference>
<evidence type="ECO:0000259" key="1">
    <source>
        <dbReference type="Pfam" id="PF22746"/>
    </source>
</evidence>
<dbReference type="AlphaFoldDB" id="F0SXT5"/>
<dbReference type="Proteomes" id="UP000007488">
    <property type="component" value="Chromosome"/>
</dbReference>
<dbReference type="eggNOG" id="ENOG5032SJ1">
    <property type="taxonomic scope" value="Bacteria"/>
</dbReference>
<dbReference type="InterPro" id="IPR053959">
    <property type="entry name" value="YvlB/LiaX_N"/>
</dbReference>